<gene>
    <name evidence="1" type="ORF">YC6258_05284</name>
</gene>
<dbReference type="AlphaFoldDB" id="A0A0C5W3X1"/>
<dbReference type="HOGENOM" id="CLU_2916078_0_0_6"/>
<dbReference type="EMBL" id="CP007142">
    <property type="protein sequence ID" value="AJQ97314.1"/>
    <property type="molecule type" value="Genomic_DNA"/>
</dbReference>
<name>A0A0C5W3X1_9GAMM</name>
<organism evidence="1 2">
    <name type="scientific">Gynuella sunshinyii YC6258</name>
    <dbReference type="NCBI Taxonomy" id="1445510"/>
    <lineage>
        <taxon>Bacteria</taxon>
        <taxon>Pseudomonadati</taxon>
        <taxon>Pseudomonadota</taxon>
        <taxon>Gammaproteobacteria</taxon>
        <taxon>Oceanospirillales</taxon>
        <taxon>Saccharospirillaceae</taxon>
        <taxon>Gynuella</taxon>
    </lineage>
</organism>
<accession>A0A0C5W3X1</accession>
<dbReference type="STRING" id="1445510.YC6258_05284"/>
<dbReference type="Proteomes" id="UP000032266">
    <property type="component" value="Chromosome"/>
</dbReference>
<evidence type="ECO:0000313" key="2">
    <source>
        <dbReference type="Proteomes" id="UP000032266"/>
    </source>
</evidence>
<evidence type="ECO:0000313" key="1">
    <source>
        <dbReference type="EMBL" id="AJQ97314.1"/>
    </source>
</evidence>
<dbReference type="KEGG" id="gsn:YC6258_05284"/>
<keyword evidence="2" id="KW-1185">Reference proteome</keyword>
<reference evidence="1 2" key="1">
    <citation type="submission" date="2014-01" db="EMBL/GenBank/DDBJ databases">
        <title>Full genme sequencing of cellulolytic bacterium Gynuella sunshinyii YC6258T gen. nov., sp. nov.</title>
        <authorList>
            <person name="Khan H."/>
            <person name="Chung E.J."/>
            <person name="Chung Y.R."/>
        </authorList>
    </citation>
    <scope>NUCLEOTIDE SEQUENCE [LARGE SCALE GENOMIC DNA]</scope>
    <source>
        <strain evidence="1 2">YC6258</strain>
    </source>
</reference>
<protein>
    <submittedName>
        <fullName evidence="1">Uncharacterized protein</fullName>
    </submittedName>
</protein>
<sequence length="61" mass="6656">MKGCAGSDGEKIIRGLTKEVVPTSLVVVWQAVDFNAIFTTSVENKQPVNPAGNRRCHTWPT</sequence>
<proteinExistence type="predicted"/>